<dbReference type="AlphaFoldDB" id="A0A1M6QSA7"/>
<evidence type="ECO:0000256" key="1">
    <source>
        <dbReference type="ARBA" id="ARBA00001933"/>
    </source>
</evidence>
<gene>
    <name evidence="7" type="ORF">SAMN02745138_01387</name>
</gene>
<dbReference type="Pfam" id="PF00155">
    <property type="entry name" value="Aminotran_1_2"/>
    <property type="match status" value="1"/>
</dbReference>
<keyword evidence="8" id="KW-1185">Reference proteome</keyword>
<evidence type="ECO:0000313" key="8">
    <source>
        <dbReference type="Proteomes" id="UP000183975"/>
    </source>
</evidence>
<evidence type="ECO:0000313" key="7">
    <source>
        <dbReference type="EMBL" id="SHK23104.1"/>
    </source>
</evidence>
<evidence type="ECO:0000256" key="2">
    <source>
        <dbReference type="ARBA" id="ARBA00022576"/>
    </source>
</evidence>
<evidence type="ECO:0000256" key="3">
    <source>
        <dbReference type="ARBA" id="ARBA00022679"/>
    </source>
</evidence>
<dbReference type="PROSITE" id="PS00599">
    <property type="entry name" value="AA_TRANSFER_CLASS_2"/>
    <property type="match status" value="1"/>
</dbReference>
<keyword evidence="4 5" id="KW-0663">Pyridoxal phosphate</keyword>
<dbReference type="RefSeq" id="WP_072850419.1">
    <property type="nucleotide sequence ID" value="NZ_FRAH01000020.1"/>
</dbReference>
<keyword evidence="3 7" id="KW-0808">Transferase</keyword>
<dbReference type="OrthoDB" id="9813612at2"/>
<dbReference type="GO" id="GO:0030170">
    <property type="term" value="F:pyridoxal phosphate binding"/>
    <property type="evidence" value="ECO:0007669"/>
    <property type="project" value="InterPro"/>
</dbReference>
<feature type="domain" description="Aminotransferase class I/classII large" evidence="6">
    <location>
        <begin position="31"/>
        <end position="356"/>
    </location>
</feature>
<dbReference type="Gene3D" id="3.40.640.10">
    <property type="entry name" value="Type I PLP-dependent aspartate aminotransferase-like (Major domain)"/>
    <property type="match status" value="1"/>
</dbReference>
<protein>
    <submittedName>
        <fullName evidence="7">Histidinol-phosphate aminotransferase</fullName>
    </submittedName>
</protein>
<dbReference type="GO" id="GO:0008483">
    <property type="term" value="F:transaminase activity"/>
    <property type="evidence" value="ECO:0007669"/>
    <property type="project" value="UniProtKB-KW"/>
</dbReference>
<dbReference type="SUPFAM" id="SSF53383">
    <property type="entry name" value="PLP-dependent transferases"/>
    <property type="match status" value="1"/>
</dbReference>
<dbReference type="InterPro" id="IPR015424">
    <property type="entry name" value="PyrdxlP-dep_Trfase"/>
</dbReference>
<dbReference type="InterPro" id="IPR015422">
    <property type="entry name" value="PyrdxlP-dep_Trfase_small"/>
</dbReference>
<keyword evidence="2 7" id="KW-0032">Aminotransferase</keyword>
<comment type="similarity">
    <text evidence="5">Belongs to the class-II pyridoxal-phosphate-dependent aminotransferase family.</text>
</comment>
<dbReference type="Gene3D" id="3.90.1150.10">
    <property type="entry name" value="Aspartate Aminotransferase, domain 1"/>
    <property type="match status" value="1"/>
</dbReference>
<dbReference type="Proteomes" id="UP000183975">
    <property type="component" value="Unassembled WGS sequence"/>
</dbReference>
<organism evidence="7 8">
    <name type="scientific">Anaerotignum lactatifermentans DSM 14214</name>
    <dbReference type="NCBI Taxonomy" id="1121323"/>
    <lineage>
        <taxon>Bacteria</taxon>
        <taxon>Bacillati</taxon>
        <taxon>Bacillota</taxon>
        <taxon>Clostridia</taxon>
        <taxon>Lachnospirales</taxon>
        <taxon>Anaerotignaceae</taxon>
        <taxon>Anaerotignum</taxon>
    </lineage>
</organism>
<comment type="cofactor">
    <cofactor evidence="1 5">
        <name>pyridoxal 5'-phosphate</name>
        <dbReference type="ChEBI" id="CHEBI:597326"/>
    </cofactor>
</comment>
<dbReference type="InterPro" id="IPR001917">
    <property type="entry name" value="Aminotrans_II_pyridoxalP_BS"/>
</dbReference>
<dbReference type="EMBL" id="FRAH01000020">
    <property type="protein sequence ID" value="SHK23104.1"/>
    <property type="molecule type" value="Genomic_DNA"/>
</dbReference>
<dbReference type="CDD" id="cd00609">
    <property type="entry name" value="AAT_like"/>
    <property type="match status" value="1"/>
</dbReference>
<sequence>MNLRINRSIAEQTKVSYAIESAGPLPYDIDCGEGINTVMVPPAAKQAFKELDFEMMRPYPHSVDVKDSIIQYWKDYCPLNYKRIVLCDGSVGGLYLLNRLFLERGDSVLGIAPQFSEYVTDVRMYGTNVTGVPLKKENNYRFSVEDLLAALTPDHKLIYIDNPNNPTGQAIPLSDIETILAAANKNGTAVIIDEAYGEYIPKKNSAVSLLDKYENLIVARTFSKGFGLAGLRAGYLLIPECLAPYIANITNPYCMTEFARSVASKTILDESFLEILQSKTAEMKKQMYRPWKNLSIAHTCDTVSISMITHQNPEIDLAAEFAKRRILVISGNDFENIGQNSVRLRVPEEKDMPAVLKAMEEIDQL</sequence>
<dbReference type="InterPro" id="IPR015421">
    <property type="entry name" value="PyrdxlP-dep_Trfase_major"/>
</dbReference>
<dbReference type="PANTHER" id="PTHR42885:SF2">
    <property type="entry name" value="HISTIDINOL-PHOSPHATE AMINOTRANSFERASE"/>
    <property type="match status" value="1"/>
</dbReference>
<dbReference type="InterPro" id="IPR004839">
    <property type="entry name" value="Aminotransferase_I/II_large"/>
</dbReference>
<evidence type="ECO:0000256" key="5">
    <source>
        <dbReference type="RuleBase" id="RU003693"/>
    </source>
</evidence>
<evidence type="ECO:0000256" key="4">
    <source>
        <dbReference type="ARBA" id="ARBA00022898"/>
    </source>
</evidence>
<name>A0A1M6QSA7_9FIRM</name>
<dbReference type="PANTHER" id="PTHR42885">
    <property type="entry name" value="HISTIDINOL-PHOSPHATE AMINOTRANSFERASE-RELATED"/>
    <property type="match status" value="1"/>
</dbReference>
<reference evidence="7 8" key="1">
    <citation type="submission" date="2016-11" db="EMBL/GenBank/DDBJ databases">
        <authorList>
            <person name="Jaros S."/>
            <person name="Januszkiewicz K."/>
            <person name="Wedrychowicz H."/>
        </authorList>
    </citation>
    <scope>NUCLEOTIDE SEQUENCE [LARGE SCALE GENOMIC DNA]</scope>
    <source>
        <strain evidence="7 8">DSM 14214</strain>
    </source>
</reference>
<evidence type="ECO:0000259" key="6">
    <source>
        <dbReference type="Pfam" id="PF00155"/>
    </source>
</evidence>
<proteinExistence type="inferred from homology"/>
<dbReference type="GeneID" id="78176984"/>
<accession>A0A1M6QSA7</accession>